<dbReference type="PROSITE" id="PS51892">
    <property type="entry name" value="SUBTILASE"/>
    <property type="match status" value="1"/>
</dbReference>
<feature type="active site" description="Charge relay system" evidence="5">
    <location>
        <position position="130"/>
    </location>
</feature>
<evidence type="ECO:0000256" key="5">
    <source>
        <dbReference type="PROSITE-ProRule" id="PRU01240"/>
    </source>
</evidence>
<dbReference type="InterPro" id="IPR023827">
    <property type="entry name" value="Peptidase_S8_Asp-AS"/>
</dbReference>
<dbReference type="OrthoDB" id="9790784at2"/>
<dbReference type="EMBL" id="CP040017">
    <property type="protein sequence ID" value="QCP13083.1"/>
    <property type="molecule type" value="Genomic_DNA"/>
</dbReference>
<reference evidence="8 11" key="2">
    <citation type="submission" date="2020-08" db="EMBL/GenBank/DDBJ databases">
        <title>Genomic Encyclopedia of Type Strains, Phase III (KMG-III): the genomes of soil and plant-associated and newly described type strains.</title>
        <authorList>
            <person name="Whitman W."/>
        </authorList>
    </citation>
    <scope>NUCLEOTIDE SEQUENCE [LARGE SCALE GENOMIC DNA]</scope>
    <source>
        <strain evidence="8 11">CECT 7753</strain>
    </source>
</reference>
<proteinExistence type="inferred from homology"/>
<evidence type="ECO:0000313" key="9">
    <source>
        <dbReference type="EMBL" id="QCP13083.1"/>
    </source>
</evidence>
<dbReference type="PANTHER" id="PTHR43399">
    <property type="entry name" value="SUBTILISIN-RELATED"/>
    <property type="match status" value="1"/>
</dbReference>
<dbReference type="InterPro" id="IPR000209">
    <property type="entry name" value="Peptidase_S8/S53_dom"/>
</dbReference>
<feature type="active site" description="Charge relay system" evidence="5">
    <location>
        <position position="329"/>
    </location>
</feature>
<dbReference type="PROSITE" id="PS00138">
    <property type="entry name" value="SUBTILASE_SER"/>
    <property type="match status" value="1"/>
</dbReference>
<sequence length="389" mass="40122">MKNYIVLRSNVRPSLRGGMAGVLRDGATPTVTVERVDERHVAQLREEPEVQIVAPSMPTRLIVPLNAQPAAAGPSWGIAAVGADRSPFTGAGVTVAVLDTGIDAAHPAFGGVQLVQKDFSGDGDGDAFGHGTHCAGTIFGRDVGSDGNATRIGVARGIERALIGKVLGNDGSGSTDMLVNGMTWALQNKAHIISMSLGFDFPGMVTQLVDSGVPVDIATSQALEAYRDNLRIFDAVMAMMDAQGGLDTEPLVVAASGNESRREVDAQFRVAASLPAAADDVLSVAAIGRGGATLTVANFSNTMARISAPGVDITSAFPGGGLQTWSGTSMACPHVAGVAALWWEALRAEGRDPDARLVAARLSASARRNVFAPDVDPADIGDGFLTAPE</sequence>
<evidence type="ECO:0000256" key="6">
    <source>
        <dbReference type="RuleBase" id="RU003355"/>
    </source>
</evidence>
<dbReference type="Pfam" id="PF00082">
    <property type="entry name" value="Peptidase_S8"/>
    <property type="match status" value="1"/>
</dbReference>
<dbReference type="PANTHER" id="PTHR43399:SF4">
    <property type="entry name" value="CELL WALL-ASSOCIATED PROTEASE"/>
    <property type="match status" value="1"/>
</dbReference>
<dbReference type="InterPro" id="IPR015500">
    <property type="entry name" value="Peptidase_S8_subtilisin-rel"/>
</dbReference>
<comment type="similarity">
    <text evidence="1 5 6">Belongs to the peptidase S8 family.</text>
</comment>
<keyword evidence="10" id="KW-1185">Reference proteome</keyword>
<evidence type="ECO:0000256" key="3">
    <source>
        <dbReference type="ARBA" id="ARBA00022801"/>
    </source>
</evidence>
<evidence type="ECO:0000256" key="4">
    <source>
        <dbReference type="ARBA" id="ARBA00022825"/>
    </source>
</evidence>
<evidence type="ECO:0000256" key="2">
    <source>
        <dbReference type="ARBA" id="ARBA00022670"/>
    </source>
</evidence>
<keyword evidence="3 5" id="KW-0378">Hydrolase</keyword>
<feature type="active site" description="Charge relay system" evidence="5">
    <location>
        <position position="99"/>
    </location>
</feature>
<dbReference type="Proteomes" id="UP000298763">
    <property type="component" value="Chromosome"/>
</dbReference>
<dbReference type="InterPro" id="IPR036852">
    <property type="entry name" value="Peptidase_S8/S53_dom_sf"/>
</dbReference>
<reference evidence="9 10" key="1">
    <citation type="submission" date="2019-05" db="EMBL/GenBank/DDBJ databases">
        <title>Draft Genome Sequences of Six Type Strains of the Genus Massilia.</title>
        <authorList>
            <person name="Miess H."/>
            <person name="Frediansyhah A."/>
            <person name="Gross H."/>
        </authorList>
    </citation>
    <scope>NUCLEOTIDE SEQUENCE [LARGE SCALE GENOMIC DNA]</scope>
    <source>
        <strain evidence="9 10">DSMZ 26121</strain>
    </source>
</reference>
<dbReference type="GO" id="GO:0004252">
    <property type="term" value="F:serine-type endopeptidase activity"/>
    <property type="evidence" value="ECO:0007669"/>
    <property type="project" value="UniProtKB-UniRule"/>
</dbReference>
<name>A0A4P8HT42_9BURK</name>
<dbReference type="GO" id="GO:0006508">
    <property type="term" value="P:proteolysis"/>
    <property type="evidence" value="ECO:0007669"/>
    <property type="project" value="UniProtKB-KW"/>
</dbReference>
<dbReference type="InterPro" id="IPR051048">
    <property type="entry name" value="Peptidase_S8/S53_subtilisin"/>
</dbReference>
<dbReference type="EMBL" id="JACHXS010000007">
    <property type="protein sequence ID" value="MBB3222967.1"/>
    <property type="molecule type" value="Genomic_DNA"/>
</dbReference>
<dbReference type="Gene3D" id="3.40.50.200">
    <property type="entry name" value="Peptidase S8/S53 domain"/>
    <property type="match status" value="1"/>
</dbReference>
<dbReference type="PRINTS" id="PR00723">
    <property type="entry name" value="SUBTILISIN"/>
</dbReference>
<keyword evidence="4 5" id="KW-0720">Serine protease</keyword>
<protein>
    <submittedName>
        <fullName evidence="9">Peptidase S8</fullName>
    </submittedName>
    <submittedName>
        <fullName evidence="8">Subtilisin family serine protease</fullName>
    </submittedName>
</protein>
<evidence type="ECO:0000313" key="8">
    <source>
        <dbReference type="EMBL" id="MBB3222967.1"/>
    </source>
</evidence>
<accession>A0A4P8HT42</accession>
<dbReference type="Proteomes" id="UP000584325">
    <property type="component" value="Unassembled WGS sequence"/>
</dbReference>
<dbReference type="SUPFAM" id="SSF52743">
    <property type="entry name" value="Subtilisin-like"/>
    <property type="match status" value="1"/>
</dbReference>
<gene>
    <name evidence="9" type="ORF">FCL38_23525</name>
    <name evidence="8" type="ORF">FHS02_003805</name>
</gene>
<dbReference type="RefSeq" id="WP_137315875.1">
    <property type="nucleotide sequence ID" value="NZ_CP040017.1"/>
</dbReference>
<evidence type="ECO:0000313" key="11">
    <source>
        <dbReference type="Proteomes" id="UP000584325"/>
    </source>
</evidence>
<keyword evidence="2 5" id="KW-0645">Protease</keyword>
<feature type="domain" description="Peptidase S8/S53" evidence="7">
    <location>
        <begin position="90"/>
        <end position="346"/>
    </location>
</feature>
<dbReference type="CDD" id="cd07480">
    <property type="entry name" value="Peptidases_S8_12"/>
    <property type="match status" value="1"/>
</dbReference>
<evidence type="ECO:0000313" key="10">
    <source>
        <dbReference type="Proteomes" id="UP000298763"/>
    </source>
</evidence>
<evidence type="ECO:0000256" key="1">
    <source>
        <dbReference type="ARBA" id="ARBA00011073"/>
    </source>
</evidence>
<organism evidence="8 11">
    <name type="scientific">Pseudoduganella umbonata</name>
    <dbReference type="NCBI Taxonomy" id="864828"/>
    <lineage>
        <taxon>Bacteria</taxon>
        <taxon>Pseudomonadati</taxon>
        <taxon>Pseudomonadota</taxon>
        <taxon>Betaproteobacteria</taxon>
        <taxon>Burkholderiales</taxon>
        <taxon>Oxalobacteraceae</taxon>
        <taxon>Telluria group</taxon>
        <taxon>Pseudoduganella</taxon>
    </lineage>
</organism>
<dbReference type="PROSITE" id="PS00136">
    <property type="entry name" value="SUBTILASE_ASP"/>
    <property type="match status" value="1"/>
</dbReference>
<evidence type="ECO:0000259" key="7">
    <source>
        <dbReference type="Pfam" id="PF00082"/>
    </source>
</evidence>
<dbReference type="AlphaFoldDB" id="A0A4P8HT42"/>
<dbReference type="InterPro" id="IPR023828">
    <property type="entry name" value="Peptidase_S8_Ser-AS"/>
</dbReference>